<dbReference type="InterPro" id="IPR011013">
    <property type="entry name" value="Gal_mutarotase_sf_dom"/>
</dbReference>
<dbReference type="PANTHER" id="PTHR46323:SF2">
    <property type="entry name" value="BETA-GALACTOSIDASE"/>
    <property type="match status" value="1"/>
</dbReference>
<dbReference type="Gene3D" id="2.60.40.10">
    <property type="entry name" value="Immunoglobulins"/>
    <property type="match status" value="2"/>
</dbReference>
<dbReference type="InterPro" id="IPR032312">
    <property type="entry name" value="LacZ_4"/>
</dbReference>
<dbReference type="InterPro" id="IPR008979">
    <property type="entry name" value="Galactose-bd-like_sf"/>
</dbReference>
<dbReference type="PRINTS" id="PR00132">
    <property type="entry name" value="GLHYDRLASE2"/>
</dbReference>
<organism evidence="9 10">
    <name type="scientific">Candidatus Eubacterium faecipullorum</name>
    <dbReference type="NCBI Taxonomy" id="2838571"/>
    <lineage>
        <taxon>Bacteria</taxon>
        <taxon>Bacillati</taxon>
        <taxon>Bacillota</taxon>
        <taxon>Clostridia</taxon>
        <taxon>Eubacteriales</taxon>
        <taxon>Eubacteriaceae</taxon>
        <taxon>Eubacterium</taxon>
    </lineage>
</organism>
<sequence>MEKFIWEDPKIIKENKEDGHVIAMPYDDVESALSADESQYKLSLNGMWKFYWQRGLQNQPDSFEKPDFDDSEWGEIKVPSVWQTEGYSVPYYYASTFPKAISRSKHKIPKINHKMQEIGFYRKSFSIDKKWKGREIFIHFGACKAGLEVYVNGNYVGYSQGSMTPHEFDITKFAEPGKENTVCAKVYRYTDGTYLEDQDMWWLCGIYREVYIFAESPVCIRDFFFRSKFDTFYKDAIAQLDVFIENYGSLNGKATCRAYLVSETGKETELGEETVKLEKGRSEFSFKSEIKNPKKWSAETPNLYMLVIMLSTGEKLQAVKTYQVGFKQVEIKGEKIYFNGMPLMIRGVNRHDFDPDHGWAVPRERYTQDLDIMKQNNINSIRTSHYPDDPYFYKMCNEYGFYVMDECEVETHGVRRKGVPGSNPVWTNAVVDRMQRMVLRDRNDPCVFMWSLGNEAGDGDNFAKMKEAALALDDTRQFHYEGDFDLTKSDVISRMYPTADIMEKLGNKQEIKISLYDNIANQLAADSKPIKPEMYEGKPILLCEYAHSMENSLGNFQEYMDDFEKYDNMCGGFIWDFVDQTIHRVSEDGKDMWLYGDDFAKQEPRSAIDIPNTTALAGSNTYFCANGIIAADRSVHPQIHEVKKVYAEIKTEEFDLNKGTFRVKNKYLFTDISAFTCRWSVEAQGEVLASGELDKFECEPLSETYITIPYDITTFPDDREVVLTVSFFTRKKTPGRKSNFEVAWDQFILNPMPQPAAPESKGDLTFDRKGNTVNVNGDGYAVKIENGRIVSISIDGREKLKAPMEPYYFRALTDNDIDSLNFVPALIPLHPYYRWRSASHKAKAVRTVAQVGKDNCVEIHIAWNTPLLKDAVSTYKIYPDKRIYVYHSAVPKAPMVRFGTRVTFDGKVEYVNWYGRGPQATYCDRKTGAKISCYKSTVTDLEHRYMRPQENANRTDVRYVTFTDRNGIGFKFTSYYDNFINFSAHHYTVEQLENATHVHNIPYDNEITAVNIDHMQLGVGGDLPGQAFVREPYKMKKGVKQSYSFIMEPVNPRKNNS</sequence>
<dbReference type="Gene3D" id="2.60.120.260">
    <property type="entry name" value="Galactose-binding domain-like"/>
    <property type="match status" value="1"/>
</dbReference>
<gene>
    <name evidence="9" type="ORF">IAA48_04885</name>
</gene>
<evidence type="ECO:0000256" key="6">
    <source>
        <dbReference type="ARBA" id="ARBA00032230"/>
    </source>
</evidence>
<keyword evidence="5 7" id="KW-0326">Glycosidase</keyword>
<dbReference type="GO" id="GO:0030246">
    <property type="term" value="F:carbohydrate binding"/>
    <property type="evidence" value="ECO:0007669"/>
    <property type="project" value="InterPro"/>
</dbReference>
<evidence type="ECO:0000256" key="2">
    <source>
        <dbReference type="ARBA" id="ARBA00007401"/>
    </source>
</evidence>
<dbReference type="PANTHER" id="PTHR46323">
    <property type="entry name" value="BETA-GALACTOSIDASE"/>
    <property type="match status" value="1"/>
</dbReference>
<evidence type="ECO:0000256" key="7">
    <source>
        <dbReference type="RuleBase" id="RU361154"/>
    </source>
</evidence>
<dbReference type="AlphaFoldDB" id="A0A9D1UFU9"/>
<dbReference type="InterPro" id="IPR050347">
    <property type="entry name" value="Bact_Beta-galactosidase"/>
</dbReference>
<dbReference type="Proteomes" id="UP000824205">
    <property type="component" value="Unassembled WGS sequence"/>
</dbReference>
<dbReference type="InterPro" id="IPR013783">
    <property type="entry name" value="Ig-like_fold"/>
</dbReference>
<dbReference type="EMBL" id="DXGE01000021">
    <property type="protein sequence ID" value="HIW85813.1"/>
    <property type="molecule type" value="Genomic_DNA"/>
</dbReference>
<evidence type="ECO:0000256" key="5">
    <source>
        <dbReference type="ARBA" id="ARBA00023295"/>
    </source>
</evidence>
<evidence type="ECO:0000256" key="1">
    <source>
        <dbReference type="ARBA" id="ARBA00001412"/>
    </source>
</evidence>
<proteinExistence type="inferred from homology"/>
<comment type="caution">
    <text evidence="9">The sequence shown here is derived from an EMBL/GenBank/DDBJ whole genome shotgun (WGS) entry which is preliminary data.</text>
</comment>
<dbReference type="InterPro" id="IPR036156">
    <property type="entry name" value="Beta-gal/glucu_dom_sf"/>
</dbReference>
<dbReference type="Pfam" id="PF16353">
    <property type="entry name" value="LacZ_4"/>
    <property type="match status" value="1"/>
</dbReference>
<dbReference type="Pfam" id="PF00703">
    <property type="entry name" value="Glyco_hydro_2"/>
    <property type="match status" value="1"/>
</dbReference>
<dbReference type="InterPro" id="IPR006103">
    <property type="entry name" value="Glyco_hydro_2_cat"/>
</dbReference>
<dbReference type="Pfam" id="PF02929">
    <property type="entry name" value="Bgal_small_N"/>
    <property type="match status" value="1"/>
</dbReference>
<reference evidence="9" key="1">
    <citation type="journal article" date="2021" name="PeerJ">
        <title>Extensive microbial diversity within the chicken gut microbiome revealed by metagenomics and culture.</title>
        <authorList>
            <person name="Gilroy R."/>
            <person name="Ravi A."/>
            <person name="Getino M."/>
            <person name="Pursley I."/>
            <person name="Horton D.L."/>
            <person name="Alikhan N.F."/>
            <person name="Baker D."/>
            <person name="Gharbi K."/>
            <person name="Hall N."/>
            <person name="Watson M."/>
            <person name="Adriaenssens E.M."/>
            <person name="Foster-Nyarko E."/>
            <person name="Jarju S."/>
            <person name="Secka A."/>
            <person name="Antonio M."/>
            <person name="Oren A."/>
            <person name="Chaudhuri R.R."/>
            <person name="La Ragione R."/>
            <person name="Hildebrand F."/>
            <person name="Pallen M.J."/>
        </authorList>
    </citation>
    <scope>NUCLEOTIDE SEQUENCE</scope>
    <source>
        <strain evidence="9">421</strain>
    </source>
</reference>
<reference evidence="9" key="2">
    <citation type="submission" date="2021-04" db="EMBL/GenBank/DDBJ databases">
        <authorList>
            <person name="Gilroy R."/>
        </authorList>
    </citation>
    <scope>NUCLEOTIDE SEQUENCE</scope>
    <source>
        <strain evidence="9">421</strain>
    </source>
</reference>
<dbReference type="SUPFAM" id="SSF51445">
    <property type="entry name" value="(Trans)glycosidases"/>
    <property type="match status" value="1"/>
</dbReference>
<evidence type="ECO:0000256" key="4">
    <source>
        <dbReference type="ARBA" id="ARBA00022801"/>
    </source>
</evidence>
<evidence type="ECO:0000313" key="10">
    <source>
        <dbReference type="Proteomes" id="UP000824205"/>
    </source>
</evidence>
<keyword evidence="4 7" id="KW-0378">Hydrolase</keyword>
<protein>
    <recommendedName>
        <fullName evidence="3 7">Beta-galactosidase</fullName>
        <ecNumber evidence="3 7">3.2.1.23</ecNumber>
    </recommendedName>
    <alternativeName>
        <fullName evidence="6 7">Lactase</fullName>
    </alternativeName>
</protein>
<dbReference type="EC" id="3.2.1.23" evidence="3 7"/>
<dbReference type="Pfam" id="PF02837">
    <property type="entry name" value="Glyco_hydro_2_N"/>
    <property type="match status" value="1"/>
</dbReference>
<evidence type="ECO:0000313" key="9">
    <source>
        <dbReference type="EMBL" id="HIW85813.1"/>
    </source>
</evidence>
<comment type="catalytic activity">
    <reaction evidence="1 7">
        <text>Hydrolysis of terminal non-reducing beta-D-galactose residues in beta-D-galactosides.</text>
        <dbReference type="EC" id="3.2.1.23"/>
    </reaction>
</comment>
<accession>A0A9D1UFU9</accession>
<dbReference type="InterPro" id="IPR004199">
    <property type="entry name" value="B-gal_small/dom_5"/>
</dbReference>
<evidence type="ECO:0000259" key="8">
    <source>
        <dbReference type="SMART" id="SM01038"/>
    </source>
</evidence>
<dbReference type="SMART" id="SM01038">
    <property type="entry name" value="Bgal_small_N"/>
    <property type="match status" value="1"/>
</dbReference>
<dbReference type="PROSITE" id="PS00719">
    <property type="entry name" value="GLYCOSYL_HYDROL_F2_1"/>
    <property type="match status" value="1"/>
</dbReference>
<dbReference type="Gene3D" id="3.20.20.80">
    <property type="entry name" value="Glycosidases"/>
    <property type="match status" value="1"/>
</dbReference>
<dbReference type="InterPro" id="IPR017853">
    <property type="entry name" value="GH"/>
</dbReference>
<dbReference type="SUPFAM" id="SSF49785">
    <property type="entry name" value="Galactose-binding domain-like"/>
    <property type="match status" value="1"/>
</dbReference>
<dbReference type="InterPro" id="IPR006104">
    <property type="entry name" value="Glyco_hydro_2_N"/>
</dbReference>
<dbReference type="Pfam" id="PF02836">
    <property type="entry name" value="Glyco_hydro_2_C"/>
    <property type="match status" value="1"/>
</dbReference>
<dbReference type="SUPFAM" id="SSF74650">
    <property type="entry name" value="Galactose mutarotase-like"/>
    <property type="match status" value="1"/>
</dbReference>
<dbReference type="InterPro" id="IPR006101">
    <property type="entry name" value="Glyco_hydro_2"/>
</dbReference>
<dbReference type="GO" id="GO:0005990">
    <property type="term" value="P:lactose catabolic process"/>
    <property type="evidence" value="ECO:0007669"/>
    <property type="project" value="TreeGrafter"/>
</dbReference>
<dbReference type="Gene3D" id="2.70.98.10">
    <property type="match status" value="1"/>
</dbReference>
<evidence type="ECO:0000256" key="3">
    <source>
        <dbReference type="ARBA" id="ARBA00012756"/>
    </source>
</evidence>
<dbReference type="GO" id="GO:0004565">
    <property type="term" value="F:beta-galactosidase activity"/>
    <property type="evidence" value="ECO:0007669"/>
    <property type="project" value="UniProtKB-EC"/>
</dbReference>
<name>A0A9D1UFU9_9FIRM</name>
<dbReference type="SUPFAM" id="SSF49303">
    <property type="entry name" value="beta-Galactosidase/glucuronidase domain"/>
    <property type="match status" value="2"/>
</dbReference>
<dbReference type="InterPro" id="IPR023230">
    <property type="entry name" value="Glyco_hydro_2_CS"/>
</dbReference>
<dbReference type="InterPro" id="IPR014718">
    <property type="entry name" value="GH-type_carb-bd"/>
</dbReference>
<dbReference type="GO" id="GO:0009341">
    <property type="term" value="C:beta-galactosidase complex"/>
    <property type="evidence" value="ECO:0007669"/>
    <property type="project" value="InterPro"/>
</dbReference>
<feature type="domain" description="Beta galactosidase small chain/" evidence="8">
    <location>
        <begin position="774"/>
        <end position="1048"/>
    </location>
</feature>
<comment type="similarity">
    <text evidence="2 7">Belongs to the glycosyl hydrolase 2 family.</text>
</comment>
<dbReference type="InterPro" id="IPR006102">
    <property type="entry name" value="Ig-like_GH2"/>
</dbReference>